<reference evidence="1 2" key="2">
    <citation type="journal article" date="2022" name="Mol. Ecol. Resour.">
        <title>The genomes of chicory, endive, great burdock and yacon provide insights into Asteraceae paleo-polyploidization history and plant inulin production.</title>
        <authorList>
            <person name="Fan W."/>
            <person name="Wang S."/>
            <person name="Wang H."/>
            <person name="Wang A."/>
            <person name="Jiang F."/>
            <person name="Liu H."/>
            <person name="Zhao H."/>
            <person name="Xu D."/>
            <person name="Zhang Y."/>
        </authorList>
    </citation>
    <scope>NUCLEOTIDE SEQUENCE [LARGE SCALE GENOMIC DNA]</scope>
    <source>
        <strain evidence="2">cv. Yunnan</strain>
        <tissue evidence="1">Leaves</tissue>
    </source>
</reference>
<keyword evidence="2" id="KW-1185">Reference proteome</keyword>
<accession>A0ACB9HWR5</accession>
<evidence type="ECO:0000313" key="2">
    <source>
        <dbReference type="Proteomes" id="UP001056120"/>
    </source>
</evidence>
<proteinExistence type="predicted"/>
<dbReference type="EMBL" id="CM042028">
    <property type="protein sequence ID" value="KAI3799272.1"/>
    <property type="molecule type" value="Genomic_DNA"/>
</dbReference>
<organism evidence="1 2">
    <name type="scientific">Smallanthus sonchifolius</name>
    <dbReference type="NCBI Taxonomy" id="185202"/>
    <lineage>
        <taxon>Eukaryota</taxon>
        <taxon>Viridiplantae</taxon>
        <taxon>Streptophyta</taxon>
        <taxon>Embryophyta</taxon>
        <taxon>Tracheophyta</taxon>
        <taxon>Spermatophyta</taxon>
        <taxon>Magnoliopsida</taxon>
        <taxon>eudicotyledons</taxon>
        <taxon>Gunneridae</taxon>
        <taxon>Pentapetalae</taxon>
        <taxon>asterids</taxon>
        <taxon>campanulids</taxon>
        <taxon>Asterales</taxon>
        <taxon>Asteraceae</taxon>
        <taxon>Asteroideae</taxon>
        <taxon>Heliantheae alliance</taxon>
        <taxon>Millerieae</taxon>
        <taxon>Smallanthus</taxon>
    </lineage>
</organism>
<dbReference type="Proteomes" id="UP001056120">
    <property type="component" value="Linkage Group LG11"/>
</dbReference>
<name>A0ACB9HWR5_9ASTR</name>
<gene>
    <name evidence="1" type="ORF">L1987_34565</name>
</gene>
<protein>
    <submittedName>
        <fullName evidence="1">Uncharacterized protein</fullName>
    </submittedName>
</protein>
<reference evidence="2" key="1">
    <citation type="journal article" date="2022" name="Mol. Ecol. Resour.">
        <title>The genomes of chicory, endive, great burdock and yacon provide insights into Asteraceae palaeo-polyploidization history and plant inulin production.</title>
        <authorList>
            <person name="Fan W."/>
            <person name="Wang S."/>
            <person name="Wang H."/>
            <person name="Wang A."/>
            <person name="Jiang F."/>
            <person name="Liu H."/>
            <person name="Zhao H."/>
            <person name="Xu D."/>
            <person name="Zhang Y."/>
        </authorList>
    </citation>
    <scope>NUCLEOTIDE SEQUENCE [LARGE SCALE GENOMIC DNA]</scope>
    <source>
        <strain evidence="2">cv. Yunnan</strain>
    </source>
</reference>
<evidence type="ECO:0000313" key="1">
    <source>
        <dbReference type="EMBL" id="KAI3799272.1"/>
    </source>
</evidence>
<comment type="caution">
    <text evidence="1">The sequence shown here is derived from an EMBL/GenBank/DDBJ whole genome shotgun (WGS) entry which is preliminary data.</text>
</comment>
<sequence>MECQKTIEQTAYPVFYDVEPTQVRKQSGAVGEAFAKHKEEEAAEKWRDALREAAGWELKNTFDGAQNFERGTTSNFERQYKLSVTCQYIGDVHR</sequence>